<dbReference type="AlphaFoldDB" id="A0A4P8IJD1"/>
<keyword evidence="4" id="KW-1185">Reference proteome</keyword>
<feature type="region of interest" description="Disordered" evidence="1">
    <location>
        <begin position="95"/>
        <end position="115"/>
    </location>
</feature>
<dbReference type="Proteomes" id="UP000298656">
    <property type="component" value="Chromosome 1"/>
</dbReference>
<dbReference type="EMBL" id="CP040077">
    <property type="protein sequence ID" value="QCP48286.1"/>
    <property type="molecule type" value="Genomic_DNA"/>
</dbReference>
<evidence type="ECO:0008006" key="5">
    <source>
        <dbReference type="Google" id="ProtNLM"/>
    </source>
</evidence>
<dbReference type="OrthoDB" id="9133021at2"/>
<dbReference type="KEGG" id="tvl:FAZ95_03240"/>
<organism evidence="3 4">
    <name type="scientific">Trinickia violacea</name>
    <dbReference type="NCBI Taxonomy" id="2571746"/>
    <lineage>
        <taxon>Bacteria</taxon>
        <taxon>Pseudomonadati</taxon>
        <taxon>Pseudomonadota</taxon>
        <taxon>Betaproteobacteria</taxon>
        <taxon>Burkholderiales</taxon>
        <taxon>Burkholderiaceae</taxon>
        <taxon>Trinickia</taxon>
    </lineage>
</organism>
<evidence type="ECO:0000256" key="2">
    <source>
        <dbReference type="SAM" id="SignalP"/>
    </source>
</evidence>
<reference evidence="3 4" key="1">
    <citation type="submission" date="2019-05" db="EMBL/GenBank/DDBJ databases">
        <title>Burkholderia sp. DHOD12, isolated from subtropical forest soil.</title>
        <authorList>
            <person name="Gao Z.-H."/>
            <person name="Qiu L.-H."/>
        </authorList>
    </citation>
    <scope>NUCLEOTIDE SEQUENCE [LARGE SCALE GENOMIC DNA]</scope>
    <source>
        <strain evidence="3 4">DHOD12</strain>
    </source>
</reference>
<feature type="region of interest" description="Disordered" evidence="1">
    <location>
        <begin position="27"/>
        <end position="61"/>
    </location>
</feature>
<keyword evidence="2" id="KW-0732">Signal</keyword>
<protein>
    <recommendedName>
        <fullName evidence="5">DUF4148 domain-containing protein</fullName>
    </recommendedName>
</protein>
<feature type="signal peptide" evidence="2">
    <location>
        <begin position="1"/>
        <end position="18"/>
    </location>
</feature>
<evidence type="ECO:0000313" key="3">
    <source>
        <dbReference type="EMBL" id="QCP48286.1"/>
    </source>
</evidence>
<gene>
    <name evidence="3" type="ORF">FAZ95_03240</name>
</gene>
<accession>A0A4P8IJD1</accession>
<proteinExistence type="predicted"/>
<evidence type="ECO:0000256" key="1">
    <source>
        <dbReference type="SAM" id="MobiDB-lite"/>
    </source>
</evidence>
<sequence>MLRVLSVMLLAGASIANAGEHYSEVWNPPEARQTPHANSHTPHRPATHRVSASRATKSKPTRVMVSAPKPMKHAHVAHTVPVNAAPQVQNLPPLLTPGGNVLRVDSHGPLPEVTR</sequence>
<evidence type="ECO:0000313" key="4">
    <source>
        <dbReference type="Proteomes" id="UP000298656"/>
    </source>
</evidence>
<name>A0A4P8IJD1_9BURK</name>
<feature type="chain" id="PRO_5020637241" description="DUF4148 domain-containing protein" evidence="2">
    <location>
        <begin position="19"/>
        <end position="115"/>
    </location>
</feature>